<dbReference type="InterPro" id="IPR051156">
    <property type="entry name" value="Mito/Outer_Membr_Metalloprot"/>
</dbReference>
<dbReference type="PANTHER" id="PTHR22726:SF1">
    <property type="entry name" value="METALLOENDOPEPTIDASE OMA1, MITOCHONDRIAL"/>
    <property type="match status" value="1"/>
</dbReference>
<dbReference type="CDD" id="cd07332">
    <property type="entry name" value="M48C_Oma1_like"/>
    <property type="match status" value="1"/>
</dbReference>
<dbReference type="Pfam" id="PF23368">
    <property type="entry name" value="DUF7092"/>
    <property type="match status" value="1"/>
</dbReference>
<evidence type="ECO:0000259" key="8">
    <source>
        <dbReference type="Pfam" id="PF01435"/>
    </source>
</evidence>
<sequence>MKSVAGIYFDGRQAIAHRVVLSVEAGRLQLRGETVNRDELLSALTIPAPLGRSPRLILFADGARCEVADSVGFADLLPERAGGWLSILESHIVAAIIGVLLLLGLAIAGYRWGLPYAAGAVAERLPAEMLTEMDHQLFASLDQHWLQPSGVPESRRADIEAKAFGLAPHAEVRLMFRASRQLGANAFALPGGTVLVLDDLVDLTANDDEIVAVLAHEFGHVREKHALRQMLQATVVGLALAAYLGDVSSLLAAAPAVLLETGYSRDFERSADRYAADLLISHHQSPTLLADMLDKLDVYWRERYNLKLGDRMGEFGGYLSTHPGSAERIAFLRERR</sequence>
<keyword evidence="7" id="KW-0812">Transmembrane</keyword>
<comment type="caution">
    <text evidence="10">The sequence shown here is derived from an EMBL/GenBank/DDBJ whole genome shotgun (WGS) entry which is preliminary data.</text>
</comment>
<keyword evidence="3 6" id="KW-0378">Hydrolase</keyword>
<organism evidence="10 11">
    <name type="scientific">Methylomonas koyamae</name>
    <dbReference type="NCBI Taxonomy" id="702114"/>
    <lineage>
        <taxon>Bacteria</taxon>
        <taxon>Pseudomonadati</taxon>
        <taxon>Pseudomonadota</taxon>
        <taxon>Gammaproteobacteria</taxon>
        <taxon>Methylococcales</taxon>
        <taxon>Methylococcaceae</taxon>
        <taxon>Methylomonas</taxon>
    </lineage>
</organism>
<evidence type="ECO:0000256" key="1">
    <source>
        <dbReference type="ARBA" id="ARBA00022670"/>
    </source>
</evidence>
<dbReference type="OrthoDB" id="9810445at2"/>
<dbReference type="EMBL" id="LUUK01000229">
    <property type="protein sequence ID" value="OAI11633.1"/>
    <property type="molecule type" value="Genomic_DNA"/>
</dbReference>
<feature type="transmembrane region" description="Helical" evidence="7">
    <location>
        <begin position="92"/>
        <end position="110"/>
    </location>
</feature>
<keyword evidence="2" id="KW-0479">Metal-binding</keyword>
<dbReference type="AlphaFoldDB" id="A0A177N2D4"/>
<keyword evidence="4 6" id="KW-0862">Zinc</keyword>
<keyword evidence="1 6" id="KW-0645">Protease</keyword>
<dbReference type="Proteomes" id="UP000077628">
    <property type="component" value="Unassembled WGS sequence"/>
</dbReference>
<dbReference type="STRING" id="702114.A1355_15480"/>
<protein>
    <submittedName>
        <fullName evidence="10">Uncharacterized protein</fullName>
    </submittedName>
</protein>
<comment type="cofactor">
    <cofactor evidence="6">
        <name>Zn(2+)</name>
        <dbReference type="ChEBI" id="CHEBI:29105"/>
    </cofactor>
    <text evidence="6">Binds 1 zinc ion per subunit.</text>
</comment>
<evidence type="ECO:0000259" key="9">
    <source>
        <dbReference type="Pfam" id="PF23368"/>
    </source>
</evidence>
<name>A0A177N2D4_9GAMM</name>
<dbReference type="InterPro" id="IPR001915">
    <property type="entry name" value="Peptidase_M48"/>
</dbReference>
<comment type="similarity">
    <text evidence="6">Belongs to the peptidase M48 family.</text>
</comment>
<feature type="domain" description="Peptidase M48" evidence="8">
    <location>
        <begin position="176"/>
        <end position="335"/>
    </location>
</feature>
<dbReference type="GO" id="GO:0004222">
    <property type="term" value="F:metalloendopeptidase activity"/>
    <property type="evidence" value="ECO:0007669"/>
    <property type="project" value="InterPro"/>
</dbReference>
<evidence type="ECO:0000256" key="3">
    <source>
        <dbReference type="ARBA" id="ARBA00022801"/>
    </source>
</evidence>
<evidence type="ECO:0000256" key="2">
    <source>
        <dbReference type="ARBA" id="ARBA00022723"/>
    </source>
</evidence>
<evidence type="ECO:0000313" key="11">
    <source>
        <dbReference type="Proteomes" id="UP000077628"/>
    </source>
</evidence>
<evidence type="ECO:0000256" key="7">
    <source>
        <dbReference type="SAM" id="Phobius"/>
    </source>
</evidence>
<dbReference type="GO" id="GO:0046872">
    <property type="term" value="F:metal ion binding"/>
    <property type="evidence" value="ECO:0007669"/>
    <property type="project" value="UniProtKB-KW"/>
</dbReference>
<keyword evidence="7" id="KW-1133">Transmembrane helix</keyword>
<dbReference type="RefSeq" id="WP_082885731.1">
    <property type="nucleotide sequence ID" value="NZ_LUUK01000229.1"/>
</dbReference>
<keyword evidence="7" id="KW-0472">Membrane</keyword>
<dbReference type="Gene3D" id="3.30.2010.10">
    <property type="entry name" value="Metalloproteases ('zincins'), catalytic domain"/>
    <property type="match status" value="1"/>
</dbReference>
<dbReference type="Pfam" id="PF01435">
    <property type="entry name" value="Peptidase_M48"/>
    <property type="match status" value="1"/>
</dbReference>
<accession>A0A177N2D4</accession>
<dbReference type="GO" id="GO:0016020">
    <property type="term" value="C:membrane"/>
    <property type="evidence" value="ECO:0007669"/>
    <property type="project" value="TreeGrafter"/>
</dbReference>
<keyword evidence="11" id="KW-1185">Reference proteome</keyword>
<gene>
    <name evidence="10" type="ORF">A1355_15480</name>
</gene>
<proteinExistence type="inferred from homology"/>
<evidence type="ECO:0000256" key="4">
    <source>
        <dbReference type="ARBA" id="ARBA00022833"/>
    </source>
</evidence>
<evidence type="ECO:0000256" key="6">
    <source>
        <dbReference type="RuleBase" id="RU003983"/>
    </source>
</evidence>
<dbReference type="GO" id="GO:0051603">
    <property type="term" value="P:proteolysis involved in protein catabolic process"/>
    <property type="evidence" value="ECO:0007669"/>
    <property type="project" value="TreeGrafter"/>
</dbReference>
<dbReference type="PANTHER" id="PTHR22726">
    <property type="entry name" value="METALLOENDOPEPTIDASE OMA1"/>
    <property type="match status" value="1"/>
</dbReference>
<evidence type="ECO:0000313" key="10">
    <source>
        <dbReference type="EMBL" id="OAI11633.1"/>
    </source>
</evidence>
<feature type="domain" description="DUF7092" evidence="9">
    <location>
        <begin position="4"/>
        <end position="78"/>
    </location>
</feature>
<reference evidence="11" key="1">
    <citation type="submission" date="2016-03" db="EMBL/GenBank/DDBJ databases">
        <authorList>
            <person name="Heylen K."/>
            <person name="De Vos P."/>
            <person name="Vekeman B."/>
        </authorList>
    </citation>
    <scope>NUCLEOTIDE SEQUENCE [LARGE SCALE GENOMIC DNA]</scope>
    <source>
        <strain evidence="11">R-45383</strain>
    </source>
</reference>
<evidence type="ECO:0000256" key="5">
    <source>
        <dbReference type="ARBA" id="ARBA00023049"/>
    </source>
</evidence>
<dbReference type="InterPro" id="IPR055518">
    <property type="entry name" value="DUF7092"/>
</dbReference>
<keyword evidence="5 6" id="KW-0482">Metalloprotease</keyword>